<sequence>MNTHFAIRLFHPVIDMIASAVLIRCILSGQNEIVKRLNRTVLKMLLCTTFVELIPFIGGQTFFLVTGQQLPNFIGPYGFTVSTINVTLSSGIYYTAFKKNIFAPTKIAASAITNNLTLSNVR</sequence>
<evidence type="ECO:0000313" key="2">
    <source>
        <dbReference type="Proteomes" id="UP000887578"/>
    </source>
</evidence>
<proteinExistence type="predicted"/>
<dbReference type="WBParaSite" id="PDA_v2.g14834.t1">
    <property type="protein sequence ID" value="PDA_v2.g14834.t1"/>
    <property type="gene ID" value="PDA_v2.g14834"/>
</dbReference>
<organism evidence="2 3">
    <name type="scientific">Panagrolaimus davidi</name>
    <dbReference type="NCBI Taxonomy" id="227884"/>
    <lineage>
        <taxon>Eukaryota</taxon>
        <taxon>Metazoa</taxon>
        <taxon>Ecdysozoa</taxon>
        <taxon>Nematoda</taxon>
        <taxon>Chromadorea</taxon>
        <taxon>Rhabditida</taxon>
        <taxon>Tylenchina</taxon>
        <taxon>Panagrolaimomorpha</taxon>
        <taxon>Panagrolaimoidea</taxon>
        <taxon>Panagrolaimidae</taxon>
        <taxon>Panagrolaimus</taxon>
    </lineage>
</organism>
<dbReference type="AlphaFoldDB" id="A0A914P9T8"/>
<keyword evidence="1" id="KW-0472">Membrane</keyword>
<keyword evidence="1" id="KW-0812">Transmembrane</keyword>
<keyword evidence="1" id="KW-1133">Transmembrane helix</keyword>
<evidence type="ECO:0000313" key="3">
    <source>
        <dbReference type="WBParaSite" id="PDA_v2.g14834.t1"/>
    </source>
</evidence>
<name>A0A914P9T8_9BILA</name>
<protein>
    <submittedName>
        <fullName evidence="3">Uncharacterized protein</fullName>
    </submittedName>
</protein>
<reference evidence="3" key="1">
    <citation type="submission" date="2022-11" db="UniProtKB">
        <authorList>
            <consortium name="WormBaseParasite"/>
        </authorList>
    </citation>
    <scope>IDENTIFICATION</scope>
</reference>
<accession>A0A914P9T8</accession>
<feature type="transmembrane region" description="Helical" evidence="1">
    <location>
        <begin position="77"/>
        <end position="97"/>
    </location>
</feature>
<keyword evidence="2" id="KW-1185">Reference proteome</keyword>
<evidence type="ECO:0000256" key="1">
    <source>
        <dbReference type="SAM" id="Phobius"/>
    </source>
</evidence>
<dbReference type="Proteomes" id="UP000887578">
    <property type="component" value="Unplaced"/>
</dbReference>
<feature type="transmembrane region" description="Helical" evidence="1">
    <location>
        <begin position="41"/>
        <end position="65"/>
    </location>
</feature>